<dbReference type="PROSITE" id="PS00463">
    <property type="entry name" value="ZN2_CY6_FUNGAL_1"/>
    <property type="match status" value="1"/>
</dbReference>
<evidence type="ECO:0000259" key="1">
    <source>
        <dbReference type="PROSITE" id="PS50048"/>
    </source>
</evidence>
<dbReference type="PANTHER" id="PTHR47784:SF5">
    <property type="entry name" value="STEROL UPTAKE CONTROL PROTEIN 2"/>
    <property type="match status" value="1"/>
</dbReference>
<dbReference type="CDD" id="cd00067">
    <property type="entry name" value="GAL4"/>
    <property type="match status" value="1"/>
</dbReference>
<keyword evidence="3" id="KW-1185">Reference proteome</keyword>
<dbReference type="AlphaFoldDB" id="A0A1E3P9E8"/>
<name>A0A1E3P9E8_WICAA</name>
<dbReference type="Gene3D" id="4.10.240.10">
    <property type="entry name" value="Zn(2)-C6 fungal-type DNA-binding domain"/>
    <property type="match status" value="1"/>
</dbReference>
<dbReference type="InterPro" id="IPR036864">
    <property type="entry name" value="Zn2-C6_fun-type_DNA-bd_sf"/>
</dbReference>
<dbReference type="PROSITE" id="PS50048">
    <property type="entry name" value="ZN2_CY6_FUNGAL_2"/>
    <property type="match status" value="1"/>
</dbReference>
<sequence>MDHKLPSSTRRNYIALIPKTNELNIVSHEFAPNPIKKRSRNGCTNCKRLKIKCSEDKPECEYCIQTGKHCIYLNSETSKAKKNQKLAISNQQKRTDTGLSNKSLQKINSATCQLDISKFELQLLKFYLEFGGSFFSLETSSKYYSFWCDDVPKLWCSSDVIKYALYSVSCARLLANYGYDTSKEIYIENENQDSTSAMPFTITLNDQALKYLKKTLEMIELYQLLIDGQSVDSKETEDLLGQLAIATKLSVGSKVILPRPKKIKEITKVKDLSIIEFMTTTGASLQCFDKYSLFLKQSKYSGVFEPEAIPIEEYNRKFNNYEIVLVKHLEYYISQRISASDDSQITYQSAISKLEASCFQTLYFRYTIALFRAVVHLSMDNDFVNLLKEEDHTAMKIMFYICCLNSIFHYQSYQRDGIQNEFLEFYIKYSREKFNENEGWEDDIDKNAYEWVIARSKSDRAYSLDVLRYVGEPVDKFLEAGILLSHDHN</sequence>
<dbReference type="GO" id="GO:0001228">
    <property type="term" value="F:DNA-binding transcription activator activity, RNA polymerase II-specific"/>
    <property type="evidence" value="ECO:0007669"/>
    <property type="project" value="TreeGrafter"/>
</dbReference>
<evidence type="ECO:0000313" key="3">
    <source>
        <dbReference type="Proteomes" id="UP000094112"/>
    </source>
</evidence>
<proteinExistence type="predicted"/>
<dbReference type="InterPro" id="IPR001138">
    <property type="entry name" value="Zn2Cys6_DnaBD"/>
</dbReference>
<dbReference type="InterPro" id="IPR053157">
    <property type="entry name" value="Sterol_Uptake_Regulator"/>
</dbReference>
<dbReference type="OrthoDB" id="3980623at2759"/>
<dbReference type="STRING" id="683960.A0A1E3P9E8"/>
<organism evidence="2 3">
    <name type="scientific">Wickerhamomyces anomalus (strain ATCC 58044 / CBS 1984 / NCYC 433 / NRRL Y-366-8)</name>
    <name type="common">Yeast</name>
    <name type="synonym">Hansenula anomala</name>
    <dbReference type="NCBI Taxonomy" id="683960"/>
    <lineage>
        <taxon>Eukaryota</taxon>
        <taxon>Fungi</taxon>
        <taxon>Dikarya</taxon>
        <taxon>Ascomycota</taxon>
        <taxon>Saccharomycotina</taxon>
        <taxon>Saccharomycetes</taxon>
        <taxon>Phaffomycetales</taxon>
        <taxon>Wickerhamomycetaceae</taxon>
        <taxon>Wickerhamomyces</taxon>
    </lineage>
</organism>
<dbReference type="EMBL" id="KV454208">
    <property type="protein sequence ID" value="ODQ61582.1"/>
    <property type="molecule type" value="Genomic_DNA"/>
</dbReference>
<dbReference type="SMART" id="SM00066">
    <property type="entry name" value="GAL4"/>
    <property type="match status" value="1"/>
</dbReference>
<reference evidence="2 3" key="1">
    <citation type="journal article" date="2016" name="Proc. Natl. Acad. Sci. U.S.A.">
        <title>Comparative genomics of biotechnologically important yeasts.</title>
        <authorList>
            <person name="Riley R."/>
            <person name="Haridas S."/>
            <person name="Wolfe K.H."/>
            <person name="Lopes M.R."/>
            <person name="Hittinger C.T."/>
            <person name="Goeker M."/>
            <person name="Salamov A.A."/>
            <person name="Wisecaver J.H."/>
            <person name="Long T.M."/>
            <person name="Calvey C.H."/>
            <person name="Aerts A.L."/>
            <person name="Barry K.W."/>
            <person name="Choi C."/>
            <person name="Clum A."/>
            <person name="Coughlan A.Y."/>
            <person name="Deshpande S."/>
            <person name="Douglass A.P."/>
            <person name="Hanson S.J."/>
            <person name="Klenk H.-P."/>
            <person name="LaButti K.M."/>
            <person name="Lapidus A."/>
            <person name="Lindquist E.A."/>
            <person name="Lipzen A.M."/>
            <person name="Meier-Kolthoff J.P."/>
            <person name="Ohm R.A."/>
            <person name="Otillar R.P."/>
            <person name="Pangilinan J.L."/>
            <person name="Peng Y."/>
            <person name="Rokas A."/>
            <person name="Rosa C.A."/>
            <person name="Scheuner C."/>
            <person name="Sibirny A.A."/>
            <person name="Slot J.C."/>
            <person name="Stielow J.B."/>
            <person name="Sun H."/>
            <person name="Kurtzman C.P."/>
            <person name="Blackwell M."/>
            <person name="Grigoriev I.V."/>
            <person name="Jeffries T.W."/>
        </authorList>
    </citation>
    <scope>NUCLEOTIDE SEQUENCE [LARGE SCALE GENOMIC DNA]</scope>
    <source>
        <strain evidence="3">ATCC 58044 / CBS 1984 / NCYC 433 / NRRL Y-366-8</strain>
    </source>
</reference>
<protein>
    <recommendedName>
        <fullName evidence="1">Zn(2)-C6 fungal-type domain-containing protein</fullName>
    </recommendedName>
</protein>
<accession>A0A1E3P9E8</accession>
<feature type="domain" description="Zn(2)-C6 fungal-type" evidence="1">
    <location>
        <begin position="42"/>
        <end position="72"/>
    </location>
</feature>
<dbReference type="PANTHER" id="PTHR47784">
    <property type="entry name" value="STEROL UPTAKE CONTROL PROTEIN 2"/>
    <property type="match status" value="1"/>
</dbReference>
<gene>
    <name evidence="2" type="ORF">WICANDRAFT_59667</name>
</gene>
<dbReference type="SUPFAM" id="SSF57701">
    <property type="entry name" value="Zn2/Cys6 DNA-binding domain"/>
    <property type="match status" value="1"/>
</dbReference>
<dbReference type="GeneID" id="30200099"/>
<dbReference type="GO" id="GO:0008270">
    <property type="term" value="F:zinc ion binding"/>
    <property type="evidence" value="ECO:0007669"/>
    <property type="project" value="InterPro"/>
</dbReference>
<evidence type="ECO:0000313" key="2">
    <source>
        <dbReference type="EMBL" id="ODQ61582.1"/>
    </source>
</evidence>
<dbReference type="Pfam" id="PF00172">
    <property type="entry name" value="Zn_clus"/>
    <property type="match status" value="1"/>
</dbReference>
<dbReference type="RefSeq" id="XP_019040789.1">
    <property type="nucleotide sequence ID" value="XM_019182853.1"/>
</dbReference>
<dbReference type="Proteomes" id="UP000094112">
    <property type="component" value="Unassembled WGS sequence"/>
</dbReference>